<organism evidence="3 4">
    <name type="scientific">Liparis tanakae</name>
    <name type="common">Tanaka's snailfish</name>
    <dbReference type="NCBI Taxonomy" id="230148"/>
    <lineage>
        <taxon>Eukaryota</taxon>
        <taxon>Metazoa</taxon>
        <taxon>Chordata</taxon>
        <taxon>Craniata</taxon>
        <taxon>Vertebrata</taxon>
        <taxon>Euteleostomi</taxon>
        <taxon>Actinopterygii</taxon>
        <taxon>Neopterygii</taxon>
        <taxon>Teleostei</taxon>
        <taxon>Neoteleostei</taxon>
        <taxon>Acanthomorphata</taxon>
        <taxon>Eupercaria</taxon>
        <taxon>Perciformes</taxon>
        <taxon>Cottioidei</taxon>
        <taxon>Cottales</taxon>
        <taxon>Liparidae</taxon>
        <taxon>Liparis</taxon>
    </lineage>
</organism>
<evidence type="ECO:0000313" key="3">
    <source>
        <dbReference type="EMBL" id="TNN45381.1"/>
    </source>
</evidence>
<protein>
    <submittedName>
        <fullName evidence="3">Uncharacterized protein</fullName>
    </submittedName>
</protein>
<evidence type="ECO:0000256" key="1">
    <source>
        <dbReference type="SAM" id="MobiDB-lite"/>
    </source>
</evidence>
<keyword evidence="2" id="KW-0472">Membrane</keyword>
<keyword evidence="2" id="KW-0812">Transmembrane</keyword>
<name>A0A4Z2FWS5_9TELE</name>
<proteinExistence type="predicted"/>
<dbReference type="Proteomes" id="UP000314294">
    <property type="component" value="Unassembled WGS sequence"/>
</dbReference>
<dbReference type="EMBL" id="SRLO01000850">
    <property type="protein sequence ID" value="TNN45381.1"/>
    <property type="molecule type" value="Genomic_DNA"/>
</dbReference>
<dbReference type="AlphaFoldDB" id="A0A4Z2FWS5"/>
<accession>A0A4Z2FWS5</accession>
<reference evidence="3 4" key="1">
    <citation type="submission" date="2019-03" db="EMBL/GenBank/DDBJ databases">
        <title>First draft genome of Liparis tanakae, snailfish: a comprehensive survey of snailfish specific genes.</title>
        <authorList>
            <person name="Kim W."/>
            <person name="Song I."/>
            <person name="Jeong J.-H."/>
            <person name="Kim D."/>
            <person name="Kim S."/>
            <person name="Ryu S."/>
            <person name="Song J.Y."/>
            <person name="Lee S.K."/>
        </authorList>
    </citation>
    <scope>NUCLEOTIDE SEQUENCE [LARGE SCALE GENOMIC DNA]</scope>
    <source>
        <tissue evidence="3">Muscle</tissue>
    </source>
</reference>
<keyword evidence="2" id="KW-1133">Transmembrane helix</keyword>
<sequence length="97" mass="10374">MTGGRPDVRQKTGGEKGALEKPKAWRKGGTNANSSLSEPIHTLLLPGGNCPIIIIIITIIIITRDRLGSRGEAHVTQGGLQCCTRALLTTYIAGLYY</sequence>
<comment type="caution">
    <text evidence="3">The sequence shown here is derived from an EMBL/GenBank/DDBJ whole genome shotgun (WGS) entry which is preliminary data.</text>
</comment>
<evidence type="ECO:0000313" key="4">
    <source>
        <dbReference type="Proteomes" id="UP000314294"/>
    </source>
</evidence>
<feature type="compositionally biased region" description="Basic and acidic residues" evidence="1">
    <location>
        <begin position="1"/>
        <end position="23"/>
    </location>
</feature>
<evidence type="ECO:0000256" key="2">
    <source>
        <dbReference type="SAM" id="Phobius"/>
    </source>
</evidence>
<gene>
    <name evidence="3" type="ORF">EYF80_044431</name>
</gene>
<feature type="transmembrane region" description="Helical" evidence="2">
    <location>
        <begin position="43"/>
        <end position="62"/>
    </location>
</feature>
<feature type="region of interest" description="Disordered" evidence="1">
    <location>
        <begin position="1"/>
        <end position="32"/>
    </location>
</feature>
<keyword evidence="4" id="KW-1185">Reference proteome</keyword>